<dbReference type="EMBL" id="OX395135">
    <property type="protein sequence ID" value="CAI5785294.1"/>
    <property type="molecule type" value="Genomic_DNA"/>
</dbReference>
<keyword evidence="3" id="KW-1185">Reference proteome</keyword>
<feature type="region of interest" description="Disordered" evidence="1">
    <location>
        <begin position="1"/>
        <end position="73"/>
    </location>
</feature>
<sequence>MGEGGKPQISVEIDVNDQGDSVITSQRTYEENKTKVQGHDSRDQAPAPVPRMKNQRASQRFPAATPHASSPLPLIHAGNLCTREHFKQKRNSIIRGIPVLPFWIVLSF</sequence>
<dbReference type="Proteomes" id="UP001178461">
    <property type="component" value="Chromosome 10"/>
</dbReference>
<feature type="compositionally biased region" description="Basic and acidic residues" evidence="1">
    <location>
        <begin position="28"/>
        <end position="43"/>
    </location>
</feature>
<reference evidence="2" key="1">
    <citation type="submission" date="2022-12" db="EMBL/GenBank/DDBJ databases">
        <authorList>
            <person name="Alioto T."/>
            <person name="Alioto T."/>
            <person name="Gomez Garrido J."/>
        </authorList>
    </citation>
    <scope>NUCLEOTIDE SEQUENCE</scope>
</reference>
<gene>
    <name evidence="2" type="ORF">PODLI_1B003684</name>
</gene>
<evidence type="ECO:0000256" key="1">
    <source>
        <dbReference type="SAM" id="MobiDB-lite"/>
    </source>
</evidence>
<accession>A0AA35KXG5</accession>
<organism evidence="2 3">
    <name type="scientific">Podarcis lilfordi</name>
    <name type="common">Lilford's wall lizard</name>
    <dbReference type="NCBI Taxonomy" id="74358"/>
    <lineage>
        <taxon>Eukaryota</taxon>
        <taxon>Metazoa</taxon>
        <taxon>Chordata</taxon>
        <taxon>Craniata</taxon>
        <taxon>Vertebrata</taxon>
        <taxon>Euteleostomi</taxon>
        <taxon>Lepidosauria</taxon>
        <taxon>Squamata</taxon>
        <taxon>Bifurcata</taxon>
        <taxon>Unidentata</taxon>
        <taxon>Episquamata</taxon>
        <taxon>Laterata</taxon>
        <taxon>Lacertibaenia</taxon>
        <taxon>Lacertidae</taxon>
        <taxon>Podarcis</taxon>
    </lineage>
</organism>
<dbReference type="AlphaFoldDB" id="A0AA35KXG5"/>
<feature type="compositionally biased region" description="Polar residues" evidence="1">
    <location>
        <begin position="18"/>
        <end position="27"/>
    </location>
</feature>
<evidence type="ECO:0000313" key="3">
    <source>
        <dbReference type="Proteomes" id="UP001178461"/>
    </source>
</evidence>
<proteinExistence type="predicted"/>
<evidence type="ECO:0000313" key="2">
    <source>
        <dbReference type="EMBL" id="CAI5785294.1"/>
    </source>
</evidence>
<name>A0AA35KXG5_9SAUR</name>
<protein>
    <submittedName>
        <fullName evidence="2">Uncharacterized protein</fullName>
    </submittedName>
</protein>